<name>A0A5B7GKI5_PORTR</name>
<organism evidence="2 3">
    <name type="scientific">Portunus trituberculatus</name>
    <name type="common">Swimming crab</name>
    <name type="synonym">Neptunus trituberculatus</name>
    <dbReference type="NCBI Taxonomy" id="210409"/>
    <lineage>
        <taxon>Eukaryota</taxon>
        <taxon>Metazoa</taxon>
        <taxon>Ecdysozoa</taxon>
        <taxon>Arthropoda</taxon>
        <taxon>Crustacea</taxon>
        <taxon>Multicrustacea</taxon>
        <taxon>Malacostraca</taxon>
        <taxon>Eumalacostraca</taxon>
        <taxon>Eucarida</taxon>
        <taxon>Decapoda</taxon>
        <taxon>Pleocyemata</taxon>
        <taxon>Brachyura</taxon>
        <taxon>Eubrachyura</taxon>
        <taxon>Portunoidea</taxon>
        <taxon>Portunidae</taxon>
        <taxon>Portuninae</taxon>
        <taxon>Portunus</taxon>
    </lineage>
</organism>
<evidence type="ECO:0000313" key="3">
    <source>
        <dbReference type="Proteomes" id="UP000324222"/>
    </source>
</evidence>
<evidence type="ECO:0000256" key="1">
    <source>
        <dbReference type="SAM" id="Phobius"/>
    </source>
</evidence>
<dbReference type="AlphaFoldDB" id="A0A5B7GKI5"/>
<gene>
    <name evidence="2" type="ORF">E2C01_051995</name>
</gene>
<keyword evidence="1" id="KW-0472">Membrane</keyword>
<evidence type="ECO:0000313" key="2">
    <source>
        <dbReference type="EMBL" id="MPC58003.1"/>
    </source>
</evidence>
<comment type="caution">
    <text evidence="2">The sequence shown here is derived from an EMBL/GenBank/DDBJ whole genome shotgun (WGS) entry which is preliminary data.</text>
</comment>
<feature type="transmembrane region" description="Helical" evidence="1">
    <location>
        <begin position="51"/>
        <end position="71"/>
    </location>
</feature>
<keyword evidence="1" id="KW-0812">Transmembrane</keyword>
<protein>
    <submittedName>
        <fullName evidence="2">Uncharacterized protein</fullName>
    </submittedName>
</protein>
<keyword evidence="1" id="KW-1133">Transmembrane helix</keyword>
<proteinExistence type="predicted"/>
<feature type="transmembrane region" description="Helical" evidence="1">
    <location>
        <begin position="12"/>
        <end position="31"/>
    </location>
</feature>
<dbReference type="Proteomes" id="UP000324222">
    <property type="component" value="Unassembled WGS sequence"/>
</dbReference>
<dbReference type="EMBL" id="VSRR010015271">
    <property type="protein sequence ID" value="MPC58003.1"/>
    <property type="molecule type" value="Genomic_DNA"/>
</dbReference>
<sequence>MTTLNVLTPPSTFSTLTSATFAVLDLIFYLWNTTSPLLNLTFFSSPKHRCLRLLTVAPSLFPNTLSILIFIPKADVASVCATT</sequence>
<reference evidence="2 3" key="1">
    <citation type="submission" date="2019-05" db="EMBL/GenBank/DDBJ databases">
        <title>Another draft genome of Portunus trituberculatus and its Hox gene families provides insights of decapod evolution.</title>
        <authorList>
            <person name="Jeong J.-H."/>
            <person name="Song I."/>
            <person name="Kim S."/>
            <person name="Choi T."/>
            <person name="Kim D."/>
            <person name="Ryu S."/>
            <person name="Kim W."/>
        </authorList>
    </citation>
    <scope>NUCLEOTIDE SEQUENCE [LARGE SCALE GENOMIC DNA]</scope>
    <source>
        <tissue evidence="2">Muscle</tissue>
    </source>
</reference>
<accession>A0A5B7GKI5</accession>
<keyword evidence="3" id="KW-1185">Reference proteome</keyword>